<evidence type="ECO:0000256" key="1">
    <source>
        <dbReference type="SAM" id="Phobius"/>
    </source>
</evidence>
<name>A0A2S9YXY0_9BACT</name>
<dbReference type="InterPro" id="IPR045584">
    <property type="entry name" value="Pilin-like"/>
</dbReference>
<reference evidence="2 3" key="1">
    <citation type="submission" date="2018-03" db="EMBL/GenBank/DDBJ databases">
        <title>Draft Genome Sequences of the Obligatory Marine Myxobacteria Enhygromyxa salina SWB007.</title>
        <authorList>
            <person name="Poehlein A."/>
            <person name="Moghaddam J.A."/>
            <person name="Harms H."/>
            <person name="Alanjari M."/>
            <person name="Koenig G.M."/>
            <person name="Daniel R."/>
            <person name="Schaeberle T.F."/>
        </authorList>
    </citation>
    <scope>NUCLEOTIDE SEQUENCE [LARGE SCALE GENOMIC DNA]</scope>
    <source>
        <strain evidence="2 3">SWB007</strain>
    </source>
</reference>
<keyword evidence="1" id="KW-1133">Transmembrane helix</keyword>
<dbReference type="InterPro" id="IPR012902">
    <property type="entry name" value="N_methyl_site"/>
</dbReference>
<evidence type="ECO:0000313" key="2">
    <source>
        <dbReference type="EMBL" id="PRQ09940.1"/>
    </source>
</evidence>
<dbReference type="OrthoDB" id="5501230at2"/>
<dbReference type="EMBL" id="PVNL01000006">
    <property type="protein sequence ID" value="PRQ09940.1"/>
    <property type="molecule type" value="Genomic_DNA"/>
</dbReference>
<dbReference type="NCBIfam" id="TIGR02532">
    <property type="entry name" value="IV_pilin_GFxxxE"/>
    <property type="match status" value="1"/>
</dbReference>
<keyword evidence="1" id="KW-0812">Transmembrane</keyword>
<evidence type="ECO:0000313" key="3">
    <source>
        <dbReference type="Proteomes" id="UP000238823"/>
    </source>
</evidence>
<sequence>MRPTNPRRSITRLLAQPDRRAQAGQRGFTLIELLTVVAILGIMATLALVGYTKNLRNARRTEVIGDLSNLSLRENGLMSVRGHYASTSTGEMDTYPVTPDQLANKDGAIQWSIADEGYTRDAVAIGTPFFRAGGVEHGFDAMSFMPEGGHSFCAYGVITGDGTNGEFGDEPPAFPLATEVFPNTDVQLERFYARDWFYAFAKCDFDRDGVYWEFTTAHFATDVSMGDTNFGE</sequence>
<dbReference type="Proteomes" id="UP000238823">
    <property type="component" value="Unassembled WGS sequence"/>
</dbReference>
<organism evidence="2 3">
    <name type="scientific">Enhygromyxa salina</name>
    <dbReference type="NCBI Taxonomy" id="215803"/>
    <lineage>
        <taxon>Bacteria</taxon>
        <taxon>Pseudomonadati</taxon>
        <taxon>Myxococcota</taxon>
        <taxon>Polyangia</taxon>
        <taxon>Nannocystales</taxon>
        <taxon>Nannocystaceae</taxon>
        <taxon>Enhygromyxa</taxon>
    </lineage>
</organism>
<dbReference type="SUPFAM" id="SSF54523">
    <property type="entry name" value="Pili subunits"/>
    <property type="match status" value="1"/>
</dbReference>
<accession>A0A2S9YXY0</accession>
<keyword evidence="1" id="KW-0472">Membrane</keyword>
<dbReference type="AlphaFoldDB" id="A0A2S9YXY0"/>
<dbReference type="PROSITE" id="PS00409">
    <property type="entry name" value="PROKAR_NTER_METHYL"/>
    <property type="match status" value="1"/>
</dbReference>
<comment type="caution">
    <text evidence="2">The sequence shown here is derived from an EMBL/GenBank/DDBJ whole genome shotgun (WGS) entry which is preliminary data.</text>
</comment>
<dbReference type="Pfam" id="PF07963">
    <property type="entry name" value="N_methyl"/>
    <property type="match status" value="1"/>
</dbReference>
<dbReference type="Gene3D" id="3.30.700.10">
    <property type="entry name" value="Glycoprotein, Type 4 Pilin"/>
    <property type="match status" value="1"/>
</dbReference>
<gene>
    <name evidence="2" type="ORF">ENSA7_03210</name>
</gene>
<proteinExistence type="predicted"/>
<protein>
    <submittedName>
        <fullName evidence="2">Putative major pilin subunit</fullName>
    </submittedName>
</protein>
<feature type="transmembrane region" description="Helical" evidence="1">
    <location>
        <begin position="28"/>
        <end position="51"/>
    </location>
</feature>